<feature type="transmembrane region" description="Helical" evidence="5">
    <location>
        <begin position="203"/>
        <end position="223"/>
    </location>
</feature>
<keyword evidence="7" id="KW-1185">Reference proteome</keyword>
<organism evidence="6 7">
    <name type="scientific">Sulfobacillus harzensis</name>
    <dbReference type="NCBI Taxonomy" id="2729629"/>
    <lineage>
        <taxon>Bacteria</taxon>
        <taxon>Bacillati</taxon>
        <taxon>Bacillota</taxon>
        <taxon>Clostridia</taxon>
        <taxon>Eubacteriales</taxon>
        <taxon>Clostridiales Family XVII. Incertae Sedis</taxon>
        <taxon>Sulfobacillus</taxon>
    </lineage>
</organism>
<dbReference type="GO" id="GO:0022857">
    <property type="term" value="F:transmembrane transporter activity"/>
    <property type="evidence" value="ECO:0007669"/>
    <property type="project" value="InterPro"/>
</dbReference>
<dbReference type="InterPro" id="IPR052962">
    <property type="entry name" value="AA_Transporter_AGT"/>
</dbReference>
<feature type="transmembrane region" description="Helical" evidence="5">
    <location>
        <begin position="368"/>
        <end position="392"/>
    </location>
</feature>
<feature type="transmembrane region" description="Helical" evidence="5">
    <location>
        <begin position="284"/>
        <end position="306"/>
    </location>
</feature>
<feature type="transmembrane region" description="Helical" evidence="5">
    <location>
        <begin position="404"/>
        <end position="423"/>
    </location>
</feature>
<evidence type="ECO:0000256" key="3">
    <source>
        <dbReference type="ARBA" id="ARBA00022989"/>
    </source>
</evidence>
<feature type="transmembrane region" description="Helical" evidence="5">
    <location>
        <begin position="243"/>
        <end position="264"/>
    </location>
</feature>
<dbReference type="Pfam" id="PF13520">
    <property type="entry name" value="AA_permease_2"/>
    <property type="match status" value="1"/>
</dbReference>
<dbReference type="EMBL" id="JABBVZ010000068">
    <property type="protein sequence ID" value="NMP23831.1"/>
    <property type="molecule type" value="Genomic_DNA"/>
</dbReference>
<feature type="transmembrane region" description="Helical" evidence="5">
    <location>
        <begin position="51"/>
        <end position="68"/>
    </location>
</feature>
<dbReference type="AlphaFoldDB" id="A0A7Y0L6V6"/>
<gene>
    <name evidence="6" type="ORF">HIJ39_15950</name>
</gene>
<feature type="transmembrane region" description="Helical" evidence="5">
    <location>
        <begin position="345"/>
        <end position="362"/>
    </location>
</feature>
<reference evidence="6 7" key="1">
    <citation type="submission" date="2020-04" db="EMBL/GenBank/DDBJ databases">
        <authorList>
            <person name="Zhang R."/>
            <person name="Schippers A."/>
        </authorList>
    </citation>
    <scope>NUCLEOTIDE SEQUENCE [LARGE SCALE GENOMIC DNA]</scope>
    <source>
        <strain evidence="6 7">DSM 109850</strain>
    </source>
</reference>
<feature type="transmembrane region" description="Helical" evidence="5">
    <location>
        <begin position="20"/>
        <end position="39"/>
    </location>
</feature>
<keyword evidence="2 5" id="KW-0812">Transmembrane</keyword>
<evidence type="ECO:0000256" key="1">
    <source>
        <dbReference type="ARBA" id="ARBA00004141"/>
    </source>
</evidence>
<protein>
    <submittedName>
        <fullName evidence="6">APC family permease</fullName>
    </submittedName>
</protein>
<feature type="transmembrane region" description="Helical" evidence="5">
    <location>
        <begin position="489"/>
        <end position="513"/>
    </location>
</feature>
<evidence type="ECO:0000256" key="4">
    <source>
        <dbReference type="ARBA" id="ARBA00023136"/>
    </source>
</evidence>
<comment type="subcellular location">
    <subcellularLocation>
        <location evidence="1">Membrane</location>
        <topology evidence="1">Multi-pass membrane protein</topology>
    </subcellularLocation>
</comment>
<name>A0A7Y0L6V6_9FIRM</name>
<keyword evidence="4 5" id="KW-0472">Membrane</keyword>
<evidence type="ECO:0000256" key="5">
    <source>
        <dbReference type="SAM" id="Phobius"/>
    </source>
</evidence>
<keyword evidence="3 5" id="KW-1133">Transmembrane helix</keyword>
<comment type="caution">
    <text evidence="6">The sequence shown here is derived from an EMBL/GenBank/DDBJ whole genome shotgun (WGS) entry which is preliminary data.</text>
</comment>
<feature type="transmembrane region" description="Helical" evidence="5">
    <location>
        <begin position="461"/>
        <end position="477"/>
    </location>
</feature>
<dbReference type="Gene3D" id="1.20.1740.10">
    <property type="entry name" value="Amino acid/polyamine transporter I"/>
    <property type="match status" value="1"/>
</dbReference>
<dbReference type="InterPro" id="IPR002293">
    <property type="entry name" value="AA/rel_permease1"/>
</dbReference>
<evidence type="ECO:0000313" key="6">
    <source>
        <dbReference type="EMBL" id="NMP23831.1"/>
    </source>
</evidence>
<dbReference type="Proteomes" id="UP000533476">
    <property type="component" value="Unassembled WGS sequence"/>
</dbReference>
<evidence type="ECO:0000313" key="7">
    <source>
        <dbReference type="Proteomes" id="UP000533476"/>
    </source>
</evidence>
<dbReference type="PANTHER" id="PTHR47547:SF1">
    <property type="entry name" value="ASPARTATE-PROTON SYMPORTER"/>
    <property type="match status" value="1"/>
</dbReference>
<evidence type="ECO:0000256" key="2">
    <source>
        <dbReference type="ARBA" id="ARBA00022692"/>
    </source>
</evidence>
<feature type="transmembrane region" description="Helical" evidence="5">
    <location>
        <begin position="89"/>
        <end position="105"/>
    </location>
</feature>
<feature type="transmembrane region" description="Helical" evidence="5">
    <location>
        <begin position="429"/>
        <end position="449"/>
    </location>
</feature>
<sequence length="534" mass="58288">MKEGVRLGNTGYLKKEMGFWSLTAAALGGVIGSGWLFGAWKAAQLAGPESIVTWVIGGIAMLLIGLVFSELGMVKPESGGLVRYPRYSNGRMVSAVIGLGIWFAFTSNPPTEASGVVQYVSKFWPSLYSASSGHLTAVGLVVALFLMAIFVAVNYFGVILFARVNTFVTALKFIVPSLTIVALFVSGFHGSHFSQYGGFAPNGIGAGLSAVATAGIIFAYTGFRNAIDLSGEVKNPRRNVPMAILTTILISIVLYILLEVVFIGDVPGKELIHGWSGVNLRSPFLDIALSLNIMWLYWVLAADSIVSPAGSSFSYTASNARNVLGLAKNRFFPAFFDHVHPRFGVPTRALLLNFVVGALWLIPFKSWYGIISLTGVLSVYTFSVGAISVMVFRKVGLSKGKTIKGMRVWAPLAFVVSTLIIYWDNWSKLQVSIWILLFCFVVFFVVHFIRKDASVEIKGGLWLIGYFVLVIFMARIGNFGGLKWIPEPWMSIIVGLVALGVFYAAVANGVWYMRKTGMDQILREEELRDPLSNT</sequence>
<feature type="transmembrane region" description="Helical" evidence="5">
    <location>
        <begin position="173"/>
        <end position="191"/>
    </location>
</feature>
<dbReference type="GO" id="GO:0016020">
    <property type="term" value="C:membrane"/>
    <property type="evidence" value="ECO:0007669"/>
    <property type="project" value="UniProtKB-SubCell"/>
</dbReference>
<dbReference type="PANTHER" id="PTHR47547">
    <property type="match status" value="1"/>
</dbReference>
<dbReference type="PIRSF" id="PIRSF006060">
    <property type="entry name" value="AA_transporter"/>
    <property type="match status" value="1"/>
</dbReference>
<accession>A0A7Y0L6V6</accession>
<proteinExistence type="predicted"/>
<feature type="transmembrane region" description="Helical" evidence="5">
    <location>
        <begin position="135"/>
        <end position="161"/>
    </location>
</feature>